<feature type="region of interest" description="Disordered" evidence="1">
    <location>
        <begin position="34"/>
        <end position="56"/>
    </location>
</feature>
<sequence length="494" mass="51912">MVFTRDEASQLASAGSGYAIMQLVWPEESHRVAPEDAAAATSAPPPPAASGGGFDADGGGGSSSVAAVSSSLVPLGVSVVDYLLGRGVEWLLTRRLRDINLYHPEMTLDPDVLAYSLFLSELIGANMSVQVEYVDSVQAARASHSGVVLAPPRNRRATAPGVAQTASLAAAAAPQAAAKRGALMAAVRNSPVRLGSDVSSAVMAAAAAESGGGGGGVAGGAVHPHVVVDIKITDTATPRVTQVLNEARAKAKGRLAVSTRRYLWKLEVLKGECITTVLRLGTGARASLVQRPSVFRPSLEVAGDLAYLTFDMSDLTAATDLGARCVAVSCRHPARSLLSAADLEDLMGVIAAQANAKYAPVAWDRGEKLRVLMEVHHTSRPLLRFLCGRLMDARRDDKLYLGRGGSRDAPQHEQLTSRRLLSNFSDIAASFNVSAVKRPMEEPFEAGALKYAEHDRVNIVAIQAPAGRSVPTNILNVLKGARSAVLIYKSNETS</sequence>
<evidence type="ECO:0000256" key="1">
    <source>
        <dbReference type="SAM" id="MobiDB-lite"/>
    </source>
</evidence>
<dbReference type="AlphaFoldDB" id="A0A150GZH6"/>
<evidence type="ECO:0000313" key="3">
    <source>
        <dbReference type="Proteomes" id="UP000075714"/>
    </source>
</evidence>
<protein>
    <submittedName>
        <fullName evidence="2">Uncharacterized protein</fullName>
    </submittedName>
</protein>
<reference evidence="3" key="1">
    <citation type="journal article" date="2016" name="Nat. Commun.">
        <title>The Gonium pectorale genome demonstrates co-option of cell cycle regulation during the evolution of multicellularity.</title>
        <authorList>
            <person name="Hanschen E.R."/>
            <person name="Marriage T.N."/>
            <person name="Ferris P.J."/>
            <person name="Hamaji T."/>
            <person name="Toyoda A."/>
            <person name="Fujiyama A."/>
            <person name="Neme R."/>
            <person name="Noguchi H."/>
            <person name="Minakuchi Y."/>
            <person name="Suzuki M."/>
            <person name="Kawai-Toyooka H."/>
            <person name="Smith D.R."/>
            <person name="Sparks H."/>
            <person name="Anderson J."/>
            <person name="Bakaric R."/>
            <person name="Luria V."/>
            <person name="Karger A."/>
            <person name="Kirschner M.W."/>
            <person name="Durand P.M."/>
            <person name="Michod R.E."/>
            <person name="Nozaki H."/>
            <person name="Olson B.J."/>
        </authorList>
    </citation>
    <scope>NUCLEOTIDE SEQUENCE [LARGE SCALE GENOMIC DNA]</scope>
    <source>
        <strain evidence="3">NIES-2863</strain>
    </source>
</reference>
<proteinExistence type="predicted"/>
<evidence type="ECO:0000313" key="2">
    <source>
        <dbReference type="EMBL" id="KXZ55122.1"/>
    </source>
</evidence>
<comment type="caution">
    <text evidence="2">The sequence shown here is derived from an EMBL/GenBank/DDBJ whole genome shotgun (WGS) entry which is preliminary data.</text>
</comment>
<organism evidence="2 3">
    <name type="scientific">Gonium pectorale</name>
    <name type="common">Green alga</name>
    <dbReference type="NCBI Taxonomy" id="33097"/>
    <lineage>
        <taxon>Eukaryota</taxon>
        <taxon>Viridiplantae</taxon>
        <taxon>Chlorophyta</taxon>
        <taxon>core chlorophytes</taxon>
        <taxon>Chlorophyceae</taxon>
        <taxon>CS clade</taxon>
        <taxon>Chlamydomonadales</taxon>
        <taxon>Volvocaceae</taxon>
        <taxon>Gonium</taxon>
    </lineage>
</organism>
<dbReference type="Proteomes" id="UP000075714">
    <property type="component" value="Unassembled WGS sequence"/>
</dbReference>
<keyword evidence="3" id="KW-1185">Reference proteome</keyword>
<dbReference type="OrthoDB" id="541316at2759"/>
<name>A0A150GZH6_GONPE</name>
<dbReference type="EMBL" id="LSYV01000004">
    <property type="protein sequence ID" value="KXZ55122.1"/>
    <property type="molecule type" value="Genomic_DNA"/>
</dbReference>
<accession>A0A150GZH6</accession>
<gene>
    <name evidence="2" type="ORF">GPECTOR_3g274</name>
</gene>